<dbReference type="Gene3D" id="1.10.10.410">
    <property type="match status" value="1"/>
</dbReference>
<dbReference type="GO" id="GO:0016884">
    <property type="term" value="F:carbon-nitrogen ligase activity, with glutamine as amido-N-donor"/>
    <property type="evidence" value="ECO:0007669"/>
    <property type="project" value="InterPro"/>
</dbReference>
<dbReference type="SUPFAM" id="SSF89095">
    <property type="entry name" value="GatB/YqeY motif"/>
    <property type="match status" value="1"/>
</dbReference>
<keyword evidence="2" id="KW-1185">Reference proteome</keyword>
<dbReference type="PANTHER" id="PTHR28055:SF1">
    <property type="entry name" value="ALTERED INHERITANCE OF MITOCHONDRIA PROTEIN 41, MITOCHONDRIAL"/>
    <property type="match status" value="1"/>
</dbReference>
<dbReference type="InterPro" id="IPR023168">
    <property type="entry name" value="GatB_Yqey_C_2"/>
</dbReference>
<proteinExistence type="predicted"/>
<dbReference type="Proteomes" id="UP000334923">
    <property type="component" value="Unassembled WGS sequence"/>
</dbReference>
<reference evidence="1 2" key="1">
    <citation type="submission" date="2019-09" db="EMBL/GenBank/DDBJ databases">
        <authorList>
            <person name="Cremers G."/>
        </authorList>
    </citation>
    <scope>NUCLEOTIDE SEQUENCE [LARGE SCALE GENOMIC DNA]</scope>
    <source>
        <strain evidence="1">4A</strain>
    </source>
</reference>
<gene>
    <name evidence="1" type="ORF">MAMT_00068</name>
</gene>
<accession>A0A5E6M4Z5</accession>
<dbReference type="InterPro" id="IPR003789">
    <property type="entry name" value="Asn/Gln_tRNA_amidoTrase-B-like"/>
</dbReference>
<dbReference type="EMBL" id="CABFVA020000002">
    <property type="protein sequence ID" value="VVM04405.1"/>
    <property type="molecule type" value="Genomic_DNA"/>
</dbReference>
<protein>
    <recommendedName>
        <fullName evidence="3">GatB/YqeY domain-containing protein</fullName>
    </recommendedName>
</protein>
<dbReference type="InterPro" id="IPR019004">
    <property type="entry name" value="YqeY/Aim41"/>
</dbReference>
<sequence length="153" mass="17211">MSLLLRINEELKESMRKRDAARTSALRLLKSAIQYAELEKGRAGAPTDSEVIAVIAKEIRKREDSIEQYRRGQRADLARQEESEIEILREFLPEPFSPEELESLVRRTILDVGATGKAQLGAVIKAVLQQAEGRTDGKRIREVADRLLKAQGS</sequence>
<evidence type="ECO:0000313" key="1">
    <source>
        <dbReference type="EMBL" id="VVM04405.1"/>
    </source>
</evidence>
<organism evidence="1 2">
    <name type="scientific">Methylacidimicrobium tartarophylax</name>
    <dbReference type="NCBI Taxonomy" id="1041768"/>
    <lineage>
        <taxon>Bacteria</taxon>
        <taxon>Pseudomonadati</taxon>
        <taxon>Verrucomicrobiota</taxon>
        <taxon>Methylacidimicrobium</taxon>
    </lineage>
</organism>
<name>A0A5E6M4Z5_9BACT</name>
<dbReference type="InterPro" id="IPR042184">
    <property type="entry name" value="YqeY/Aim41_N"/>
</dbReference>
<evidence type="ECO:0008006" key="3">
    <source>
        <dbReference type="Google" id="ProtNLM"/>
    </source>
</evidence>
<dbReference type="RefSeq" id="WP_142658957.1">
    <property type="nucleotide sequence ID" value="NZ_CABFVA020000002.1"/>
</dbReference>
<evidence type="ECO:0000313" key="2">
    <source>
        <dbReference type="Proteomes" id="UP000334923"/>
    </source>
</evidence>
<dbReference type="AlphaFoldDB" id="A0A5E6M4Z5"/>
<dbReference type="Gene3D" id="1.10.1510.10">
    <property type="entry name" value="Uncharacterised protein YqeY/AIM41 PF09424, N-terminal domain"/>
    <property type="match status" value="1"/>
</dbReference>
<dbReference type="OrthoDB" id="9794041at2"/>
<dbReference type="PANTHER" id="PTHR28055">
    <property type="entry name" value="ALTERED INHERITANCE OF MITOCHONDRIA PROTEIN 41, MITOCHONDRIAL"/>
    <property type="match status" value="1"/>
</dbReference>
<dbReference type="Pfam" id="PF09424">
    <property type="entry name" value="YqeY"/>
    <property type="match status" value="1"/>
</dbReference>